<accession>Q2NVN1</accession>
<dbReference type="GO" id="GO:0004177">
    <property type="term" value="F:aminopeptidase activity"/>
    <property type="evidence" value="ECO:0007669"/>
    <property type="project" value="UniProtKB-KW"/>
</dbReference>
<dbReference type="RefSeq" id="WP_011410492.1">
    <property type="nucleotide sequence ID" value="NC_007712.1"/>
</dbReference>
<dbReference type="BioCyc" id="SGLO343509:SGP1_RS04615-MONOMER"/>
<keyword evidence="4" id="KW-0645">Protease</keyword>
<reference evidence="3 5" key="1">
    <citation type="journal article" date="2006" name="Genome Res.">
        <title>Massive genome erosion and functional adaptations provide insights into the symbiotic lifestyle of Sodalis glossinidius in the tsetse host.</title>
        <authorList>
            <person name="Toh H."/>
            <person name="Weiss B.L."/>
            <person name="Perkin S.A.H."/>
            <person name="Yamashita A."/>
            <person name="Oshima K."/>
            <person name="Hattori M."/>
            <person name="Aksoy S."/>
        </authorList>
    </citation>
    <scope>NUCLEOTIDE SEQUENCE [LARGE SCALE GENOMIC DNA]</scope>
    <source>
        <strain evidence="3">Morsitans</strain>
        <strain evidence="5">morsitans</strain>
    </source>
</reference>
<keyword evidence="5" id="KW-1185">Reference proteome</keyword>
<dbReference type="Pfam" id="PF04389">
    <property type="entry name" value="Peptidase_M28"/>
    <property type="match status" value="1"/>
</dbReference>
<dbReference type="Proteomes" id="UP000245838">
    <property type="component" value="Chromosome sggmmb4_Chromosome"/>
</dbReference>
<dbReference type="eggNOG" id="COG2234">
    <property type="taxonomic scope" value="Bacteria"/>
</dbReference>
<keyword evidence="1" id="KW-0732">Signal</keyword>
<dbReference type="InterPro" id="IPR007484">
    <property type="entry name" value="Peptidase_M28"/>
</dbReference>
<dbReference type="HOGENOM" id="CLU_049425_1_0_6"/>
<dbReference type="EMBL" id="AP008232">
    <property type="protein sequence ID" value="BAE73794.1"/>
    <property type="molecule type" value="Genomic_DNA"/>
</dbReference>
<keyword evidence="4" id="KW-0031">Aminopeptidase</keyword>
<sequence length="250" mass="27370">MRYPACLRIALWLFVSAGLTQAAQAASPLSPERYAQEQTRAIATYFPGRMAGSPTELLAAEHLQQQFRALGYQSYLRAFNTRYRYGAPGERVDWQRITASSTIAAKAGLAGQGEILVIAHLDTYLPRNDRDLNHNLGGLTLQGVDDNAAGIGIMLALARDLGRLPLRSGVRFVALSAVTPDLAGSQDYLDRVSPPEKQQTRLVVDLQQLIACEKLRVDYQLLAGANALLPQINALRAQARRASIPLLIHQ</sequence>
<dbReference type="OrthoDB" id="9762302at2"/>
<dbReference type="STRING" id="343509.SG0519"/>
<evidence type="ECO:0000256" key="1">
    <source>
        <dbReference type="SAM" id="SignalP"/>
    </source>
</evidence>
<protein>
    <submittedName>
        <fullName evidence="4">Alkaline phosphatase isozyme conversion aminopeptidase</fullName>
    </submittedName>
    <submittedName>
        <fullName evidence="3">Alkaline phosphatase isozyme conversion protein</fullName>
    </submittedName>
</protein>
<feature type="domain" description="Peptidase M28" evidence="2">
    <location>
        <begin position="112"/>
        <end position="211"/>
    </location>
</feature>
<dbReference type="MEROPS" id="M28.005"/>
<organism evidence="3 5">
    <name type="scientific">Sodalis glossinidius (strain morsitans)</name>
    <dbReference type="NCBI Taxonomy" id="343509"/>
    <lineage>
        <taxon>Bacteria</taxon>
        <taxon>Pseudomonadati</taxon>
        <taxon>Pseudomonadota</taxon>
        <taxon>Gammaproteobacteria</taxon>
        <taxon>Enterobacterales</taxon>
        <taxon>Bruguierivoracaceae</taxon>
        <taxon>Sodalis</taxon>
    </lineage>
</organism>
<evidence type="ECO:0000313" key="3">
    <source>
        <dbReference type="EMBL" id="BAE73794.1"/>
    </source>
</evidence>
<evidence type="ECO:0000313" key="6">
    <source>
        <dbReference type="Proteomes" id="UP000245838"/>
    </source>
</evidence>
<name>Q2NVN1_SODGM</name>
<evidence type="ECO:0000259" key="2">
    <source>
        <dbReference type="Pfam" id="PF04389"/>
    </source>
</evidence>
<reference evidence="4 6" key="2">
    <citation type="submission" date="2015-05" db="EMBL/GenBank/DDBJ databases">
        <authorList>
            <person name="Goodhead I."/>
        </authorList>
    </citation>
    <scope>NUCLEOTIDE SEQUENCE [LARGE SCALE GENOMIC DNA]</scope>
    <source>
        <strain evidence="4">B4</strain>
        <strain evidence="6">morsitans</strain>
    </source>
</reference>
<feature type="signal peptide" evidence="1">
    <location>
        <begin position="1"/>
        <end position="25"/>
    </location>
</feature>
<dbReference type="AlphaFoldDB" id="Q2NVN1"/>
<dbReference type="KEGG" id="sgl:SG0519"/>
<evidence type="ECO:0000313" key="5">
    <source>
        <dbReference type="Proteomes" id="UP000001932"/>
    </source>
</evidence>
<dbReference type="EMBL" id="LN854557">
    <property type="protein sequence ID" value="CRL44236.1"/>
    <property type="molecule type" value="Genomic_DNA"/>
</dbReference>
<keyword evidence="4" id="KW-0378">Hydrolase</keyword>
<evidence type="ECO:0000313" key="4">
    <source>
        <dbReference type="EMBL" id="CRL44236.1"/>
    </source>
</evidence>
<dbReference type="SUPFAM" id="SSF53187">
    <property type="entry name" value="Zn-dependent exopeptidases"/>
    <property type="match status" value="1"/>
</dbReference>
<dbReference type="Gene3D" id="3.40.630.10">
    <property type="entry name" value="Zn peptidases"/>
    <property type="match status" value="1"/>
</dbReference>
<dbReference type="Proteomes" id="UP000001932">
    <property type="component" value="Chromosome"/>
</dbReference>
<gene>
    <name evidence="3" type="ordered locus">SG0519</name>
    <name evidence="4" type="ORF">SGGMMB4_01230</name>
</gene>
<proteinExistence type="predicted"/>
<feature type="chain" id="PRO_5014308753" evidence="1">
    <location>
        <begin position="26"/>
        <end position="250"/>
    </location>
</feature>